<dbReference type="Pfam" id="PF03992">
    <property type="entry name" value="ABM"/>
    <property type="match status" value="1"/>
</dbReference>
<keyword evidence="3" id="KW-1185">Reference proteome</keyword>
<evidence type="ECO:0000259" key="1">
    <source>
        <dbReference type="PROSITE" id="PS51725"/>
    </source>
</evidence>
<dbReference type="InterPro" id="IPR011008">
    <property type="entry name" value="Dimeric_a/b-barrel"/>
</dbReference>
<reference evidence="2 3" key="1">
    <citation type="submission" date="2019-11" db="EMBL/GenBank/DDBJ databases">
        <title>Acidiferrimicrobium australis gen. nov., sp. nov., an acidophilic and obligately heterotrophic, member of the Actinobacteria that catalyses dissimilatory oxido- reduction of iron isolated from metal-rich acidic water in Chile.</title>
        <authorList>
            <person name="Gonzalez D."/>
            <person name="Huber K."/>
            <person name="Hedrich S."/>
            <person name="Rojas-Villalobos C."/>
            <person name="Quatrini R."/>
            <person name="Dinamarca M.A."/>
            <person name="Schwarz A."/>
            <person name="Canales C."/>
            <person name="Nancucheo I."/>
        </authorList>
    </citation>
    <scope>NUCLEOTIDE SEQUENCE [LARGE SCALE GENOMIC DNA]</scope>
    <source>
        <strain evidence="2 3">USS-CCA1</strain>
    </source>
</reference>
<organism evidence="2 3">
    <name type="scientific">Acidiferrimicrobium australe</name>
    <dbReference type="NCBI Taxonomy" id="2664430"/>
    <lineage>
        <taxon>Bacteria</taxon>
        <taxon>Bacillati</taxon>
        <taxon>Actinomycetota</taxon>
        <taxon>Acidimicrobiia</taxon>
        <taxon>Acidimicrobiales</taxon>
        <taxon>Acidimicrobiaceae</taxon>
        <taxon>Acidiferrimicrobium</taxon>
    </lineage>
</organism>
<accession>A0ABW9QQF4</accession>
<protein>
    <recommendedName>
        <fullName evidence="1">ABM domain-containing protein</fullName>
    </recommendedName>
</protein>
<dbReference type="Gene3D" id="3.30.70.100">
    <property type="match status" value="1"/>
</dbReference>
<dbReference type="InterPro" id="IPR007138">
    <property type="entry name" value="ABM_dom"/>
</dbReference>
<evidence type="ECO:0000313" key="2">
    <source>
        <dbReference type="EMBL" id="MST31760.1"/>
    </source>
</evidence>
<dbReference type="Proteomes" id="UP000437736">
    <property type="component" value="Unassembled WGS sequence"/>
</dbReference>
<name>A0ABW9QQF4_9ACTN</name>
<comment type="caution">
    <text evidence="2">The sequence shown here is derived from an EMBL/GenBank/DDBJ whole genome shotgun (WGS) entry which is preliminary data.</text>
</comment>
<sequence>MAQVIVQGEFVVDPGDRERFIEASTERMRSSRAEDGCLEYVFASDPLEPGRVVLSERWASMELLRRHLDGQASRPAADRPETISAEIVIYEVTSATKLT</sequence>
<gene>
    <name evidence="2" type="ORF">GHK86_03330</name>
</gene>
<proteinExistence type="predicted"/>
<dbReference type="PROSITE" id="PS51725">
    <property type="entry name" value="ABM"/>
    <property type="match status" value="1"/>
</dbReference>
<dbReference type="EMBL" id="WJHE01000129">
    <property type="protein sequence ID" value="MST31760.1"/>
    <property type="molecule type" value="Genomic_DNA"/>
</dbReference>
<feature type="domain" description="ABM" evidence="1">
    <location>
        <begin position="4"/>
        <end position="92"/>
    </location>
</feature>
<dbReference type="SUPFAM" id="SSF54909">
    <property type="entry name" value="Dimeric alpha+beta barrel"/>
    <property type="match status" value="1"/>
</dbReference>
<evidence type="ECO:0000313" key="3">
    <source>
        <dbReference type="Proteomes" id="UP000437736"/>
    </source>
</evidence>